<protein>
    <submittedName>
        <fullName evidence="2">Uncharacterized protein</fullName>
    </submittedName>
</protein>
<dbReference type="EMBL" id="AMZH03007501">
    <property type="protein sequence ID" value="RRT61175.1"/>
    <property type="molecule type" value="Genomic_DNA"/>
</dbReference>
<evidence type="ECO:0000313" key="2">
    <source>
        <dbReference type="EMBL" id="RRT61175.1"/>
    </source>
</evidence>
<gene>
    <name evidence="2" type="ORF">B296_00025108</name>
</gene>
<accession>A0A426ZB09</accession>
<sequence length="69" mass="7757">MSTVRFGPDSGYSEGRLSGEGTKDREIRNEFKSCLSHRITTQQVDARKADSGSTPPKIWSEVTDNYRYG</sequence>
<reference evidence="2 3" key="1">
    <citation type="journal article" date="2014" name="Agronomy (Basel)">
        <title>A Draft Genome Sequence for Ensete ventricosum, the Drought-Tolerant Tree Against Hunger.</title>
        <authorList>
            <person name="Harrison J."/>
            <person name="Moore K.A."/>
            <person name="Paszkiewicz K."/>
            <person name="Jones T."/>
            <person name="Grant M."/>
            <person name="Ambacheew D."/>
            <person name="Muzemil S."/>
            <person name="Studholme D.J."/>
        </authorList>
    </citation>
    <scope>NUCLEOTIDE SEQUENCE [LARGE SCALE GENOMIC DNA]</scope>
</reference>
<feature type="region of interest" description="Disordered" evidence="1">
    <location>
        <begin position="42"/>
        <end position="69"/>
    </location>
</feature>
<evidence type="ECO:0000313" key="3">
    <source>
        <dbReference type="Proteomes" id="UP000287651"/>
    </source>
</evidence>
<dbReference type="Proteomes" id="UP000287651">
    <property type="component" value="Unassembled WGS sequence"/>
</dbReference>
<name>A0A426ZB09_ENSVE</name>
<dbReference type="AlphaFoldDB" id="A0A426ZB09"/>
<organism evidence="2 3">
    <name type="scientific">Ensete ventricosum</name>
    <name type="common">Abyssinian banana</name>
    <name type="synonym">Musa ensete</name>
    <dbReference type="NCBI Taxonomy" id="4639"/>
    <lineage>
        <taxon>Eukaryota</taxon>
        <taxon>Viridiplantae</taxon>
        <taxon>Streptophyta</taxon>
        <taxon>Embryophyta</taxon>
        <taxon>Tracheophyta</taxon>
        <taxon>Spermatophyta</taxon>
        <taxon>Magnoliopsida</taxon>
        <taxon>Liliopsida</taxon>
        <taxon>Zingiberales</taxon>
        <taxon>Musaceae</taxon>
        <taxon>Ensete</taxon>
    </lineage>
</organism>
<comment type="caution">
    <text evidence="2">The sequence shown here is derived from an EMBL/GenBank/DDBJ whole genome shotgun (WGS) entry which is preliminary data.</text>
</comment>
<feature type="region of interest" description="Disordered" evidence="1">
    <location>
        <begin position="1"/>
        <end position="25"/>
    </location>
</feature>
<evidence type="ECO:0000256" key="1">
    <source>
        <dbReference type="SAM" id="MobiDB-lite"/>
    </source>
</evidence>
<proteinExistence type="predicted"/>